<keyword evidence="1" id="KW-1133">Transmembrane helix</keyword>
<dbReference type="Proteomes" id="UP000019205">
    <property type="component" value="Chromosome"/>
</dbReference>
<feature type="transmembrane region" description="Helical" evidence="1">
    <location>
        <begin position="59"/>
        <end position="81"/>
    </location>
</feature>
<keyword evidence="1" id="KW-0472">Membrane</keyword>
<name>A4AE09_9GAMM</name>
<feature type="transmembrane region" description="Helical" evidence="1">
    <location>
        <begin position="20"/>
        <end position="38"/>
    </location>
</feature>
<evidence type="ECO:0000256" key="1">
    <source>
        <dbReference type="SAM" id="Phobius"/>
    </source>
</evidence>
<comment type="caution">
    <text evidence="2">The sequence shown here is derived from an EMBL/GenBank/DDBJ whole genome shotgun (WGS) entry which is preliminary data.</text>
</comment>
<dbReference type="RefSeq" id="WP_008296163.1">
    <property type="nucleotide sequence ID" value="NZ_CM002299.1"/>
</dbReference>
<reference evidence="2 3" key="2">
    <citation type="journal article" date="2009" name="PLoS ONE">
        <title>The photosynthetic apparatus and its regulation in the aerobic gammaproteobacterium Congregibacter litoralis gen. nov., sp. nov.</title>
        <authorList>
            <person name="Spring S."/>
            <person name="Lunsdorf H."/>
            <person name="Fuchs B.M."/>
            <person name="Tindall B.J."/>
        </authorList>
    </citation>
    <scope>NUCLEOTIDE SEQUENCE [LARGE SCALE GENOMIC DNA]</scope>
    <source>
        <strain evidence="2">KT71</strain>
    </source>
</reference>
<sequence>MVINLFAEHWDRVSLDSFSISLVAALLLQLLLQATLALEHRVGGWFHKREGFHWTFLRYFSAWLILFGSKFVMLGAVDRILGEGLHFAGAMHGVLAFIVVVAGMLIAEELITRVYRRLA</sequence>
<keyword evidence="1" id="KW-0812">Transmembrane</keyword>
<protein>
    <submittedName>
        <fullName evidence="2">Uncharacterized protein</fullName>
    </submittedName>
</protein>
<dbReference type="eggNOG" id="ENOG5032X0D">
    <property type="taxonomic scope" value="Bacteria"/>
</dbReference>
<keyword evidence="3" id="KW-1185">Reference proteome</keyword>
<evidence type="ECO:0000313" key="2">
    <source>
        <dbReference type="EMBL" id="EAQ95757.1"/>
    </source>
</evidence>
<evidence type="ECO:0000313" key="3">
    <source>
        <dbReference type="Proteomes" id="UP000019205"/>
    </source>
</evidence>
<organism evidence="2 3">
    <name type="scientific">Congregibacter litoralis KT71</name>
    <dbReference type="NCBI Taxonomy" id="314285"/>
    <lineage>
        <taxon>Bacteria</taxon>
        <taxon>Pseudomonadati</taxon>
        <taxon>Pseudomonadota</taxon>
        <taxon>Gammaproteobacteria</taxon>
        <taxon>Cellvibrionales</taxon>
        <taxon>Halieaceae</taxon>
        <taxon>Congregibacter</taxon>
    </lineage>
</organism>
<dbReference type="AlphaFoldDB" id="A4AE09"/>
<dbReference type="EMBL" id="AAOA02000001">
    <property type="protein sequence ID" value="EAQ95757.1"/>
    <property type="molecule type" value="Genomic_DNA"/>
</dbReference>
<gene>
    <name evidence="2" type="ORF">KT71_18616</name>
</gene>
<accession>A4AE09</accession>
<feature type="transmembrane region" description="Helical" evidence="1">
    <location>
        <begin position="87"/>
        <end position="107"/>
    </location>
</feature>
<reference evidence="2 3" key="1">
    <citation type="journal article" date="2007" name="Proc. Natl. Acad. Sci. U.S.A.">
        <title>Characterization of a marine gammaproteobacterium capable of aerobic anoxygenic photosynthesis.</title>
        <authorList>
            <person name="Fuchs B.M."/>
            <person name="Spring S."/>
            <person name="Teeling H."/>
            <person name="Quast C."/>
            <person name="Wulf J."/>
            <person name="Schattenhofer M."/>
            <person name="Yan S."/>
            <person name="Ferriera S."/>
            <person name="Johnson J."/>
            <person name="Glockner F.O."/>
            <person name="Amann R."/>
        </authorList>
    </citation>
    <scope>NUCLEOTIDE SEQUENCE [LARGE SCALE GENOMIC DNA]</scope>
    <source>
        <strain evidence="2">KT71</strain>
    </source>
</reference>
<dbReference type="HOGENOM" id="CLU_140406_0_0_6"/>
<proteinExistence type="predicted"/>